<gene>
    <name evidence="3" type="ORF">ACFP90_25295</name>
</gene>
<dbReference type="Gene3D" id="2.60.40.1120">
    <property type="entry name" value="Carboxypeptidase-like, regulatory domain"/>
    <property type="match status" value="1"/>
</dbReference>
<dbReference type="Pfam" id="PF13620">
    <property type="entry name" value="CarboxypepD_reg"/>
    <property type="match status" value="1"/>
</dbReference>
<organism evidence="3 4">
    <name type="scientific">Deinococcus multiflagellatus</name>
    <dbReference type="NCBI Taxonomy" id="1656887"/>
    <lineage>
        <taxon>Bacteria</taxon>
        <taxon>Thermotogati</taxon>
        <taxon>Deinococcota</taxon>
        <taxon>Deinococci</taxon>
        <taxon>Deinococcales</taxon>
        <taxon>Deinococcaceae</taxon>
        <taxon>Deinococcus</taxon>
    </lineage>
</organism>
<keyword evidence="4" id="KW-1185">Reference proteome</keyword>
<dbReference type="InterPro" id="IPR008969">
    <property type="entry name" value="CarboxyPept-like_regulatory"/>
</dbReference>
<evidence type="ECO:0000256" key="1">
    <source>
        <dbReference type="SAM" id="MobiDB-lite"/>
    </source>
</evidence>
<feature type="region of interest" description="Disordered" evidence="1">
    <location>
        <begin position="19"/>
        <end position="56"/>
    </location>
</feature>
<evidence type="ECO:0000256" key="2">
    <source>
        <dbReference type="SAM" id="SignalP"/>
    </source>
</evidence>
<reference evidence="4" key="1">
    <citation type="journal article" date="2019" name="Int. J. Syst. Evol. Microbiol.">
        <title>The Global Catalogue of Microorganisms (GCM) 10K type strain sequencing project: providing services to taxonomists for standard genome sequencing and annotation.</title>
        <authorList>
            <consortium name="The Broad Institute Genomics Platform"/>
            <consortium name="The Broad Institute Genome Sequencing Center for Infectious Disease"/>
            <person name="Wu L."/>
            <person name="Ma J."/>
        </authorList>
    </citation>
    <scope>NUCLEOTIDE SEQUENCE [LARGE SCALE GENOMIC DNA]</scope>
    <source>
        <strain evidence="4">CCUG 63830</strain>
    </source>
</reference>
<proteinExistence type="predicted"/>
<name>A0ABW1ZUY1_9DEIO</name>
<feature type="signal peptide" evidence="2">
    <location>
        <begin position="1"/>
        <end position="15"/>
    </location>
</feature>
<evidence type="ECO:0000313" key="4">
    <source>
        <dbReference type="Proteomes" id="UP001596317"/>
    </source>
</evidence>
<protein>
    <submittedName>
        <fullName evidence="3">Carboxypeptidase-like regulatory domain-containing protein</fullName>
    </submittedName>
</protein>
<dbReference type="EMBL" id="JBHSWB010000003">
    <property type="protein sequence ID" value="MFC6663355.1"/>
    <property type="molecule type" value="Genomic_DNA"/>
</dbReference>
<dbReference type="Proteomes" id="UP001596317">
    <property type="component" value="Unassembled WGS sequence"/>
</dbReference>
<keyword evidence="2" id="KW-0732">Signal</keyword>
<feature type="chain" id="PRO_5047226074" evidence="2">
    <location>
        <begin position="16"/>
        <end position="260"/>
    </location>
</feature>
<sequence length="260" mass="27602">MSRLLLLALTVSTLAACGGGTGQTSPTPPAPSVPGPAQPAPMPTPTPNPTPAPAPGAYTVTGRILTESGQPLAGVEVTATHTVSYTYGTAKTDAQGRYTIALPQQLGSWDVVAYRALTACGQTFEVRLAPEVDTPFAGAQGAVRDFVYRKENAPRGKVYDYIDNSDVEIDYSTLEVTFTPDGPNAAGSTEAFTVKYPFGYGLPDMPLGAYFVTASHQRGGQKEGLLIKTRDNPTYAPRVRGCFLPDSHYGPTLELFWKNP</sequence>
<evidence type="ECO:0000313" key="3">
    <source>
        <dbReference type="EMBL" id="MFC6663355.1"/>
    </source>
</evidence>
<dbReference type="SUPFAM" id="SSF49464">
    <property type="entry name" value="Carboxypeptidase regulatory domain-like"/>
    <property type="match status" value="1"/>
</dbReference>
<comment type="caution">
    <text evidence="3">The sequence shown here is derived from an EMBL/GenBank/DDBJ whole genome shotgun (WGS) entry which is preliminary data.</text>
</comment>
<feature type="compositionally biased region" description="Pro residues" evidence="1">
    <location>
        <begin position="26"/>
        <end position="54"/>
    </location>
</feature>
<dbReference type="PROSITE" id="PS51257">
    <property type="entry name" value="PROKAR_LIPOPROTEIN"/>
    <property type="match status" value="1"/>
</dbReference>
<accession>A0ABW1ZUY1</accession>